<dbReference type="EMBL" id="SJPS01000004">
    <property type="protein sequence ID" value="TWU25895.1"/>
    <property type="molecule type" value="Genomic_DNA"/>
</dbReference>
<evidence type="ECO:0000313" key="3">
    <source>
        <dbReference type="Proteomes" id="UP000318437"/>
    </source>
</evidence>
<reference evidence="2 3" key="1">
    <citation type="submission" date="2019-02" db="EMBL/GenBank/DDBJ databases">
        <title>Deep-cultivation of Planctomycetes and their phenomic and genomic characterization uncovers novel biology.</title>
        <authorList>
            <person name="Wiegand S."/>
            <person name="Jogler M."/>
            <person name="Boedeker C."/>
            <person name="Pinto D."/>
            <person name="Vollmers J."/>
            <person name="Rivas-Marin E."/>
            <person name="Kohn T."/>
            <person name="Peeters S.H."/>
            <person name="Heuer A."/>
            <person name="Rast P."/>
            <person name="Oberbeckmann S."/>
            <person name="Bunk B."/>
            <person name="Jeske O."/>
            <person name="Meyerdierks A."/>
            <person name="Storesund J.E."/>
            <person name="Kallscheuer N."/>
            <person name="Luecker S."/>
            <person name="Lage O.M."/>
            <person name="Pohl T."/>
            <person name="Merkel B.J."/>
            <person name="Hornburger P."/>
            <person name="Mueller R.-W."/>
            <person name="Bruemmer F."/>
            <person name="Labrenz M."/>
            <person name="Spormann A.M."/>
            <person name="Op Den Camp H."/>
            <person name="Overmann J."/>
            <person name="Amann R."/>
            <person name="Jetten M.S.M."/>
            <person name="Mascher T."/>
            <person name="Medema M.H."/>
            <person name="Devos D.P."/>
            <person name="Kaster A.-K."/>
            <person name="Ovreas L."/>
            <person name="Rohde M."/>
            <person name="Galperin M.Y."/>
            <person name="Jogler C."/>
        </authorList>
    </citation>
    <scope>NUCLEOTIDE SEQUENCE [LARGE SCALE GENOMIC DNA]</scope>
    <source>
        <strain evidence="2 3">Pla144</strain>
    </source>
</reference>
<gene>
    <name evidence="2" type="ORF">Pla144_31090</name>
</gene>
<evidence type="ECO:0000313" key="2">
    <source>
        <dbReference type="EMBL" id="TWU25895.1"/>
    </source>
</evidence>
<feature type="transmembrane region" description="Helical" evidence="1">
    <location>
        <begin position="53"/>
        <end position="71"/>
    </location>
</feature>
<keyword evidence="3" id="KW-1185">Reference proteome</keyword>
<sequence>MFTKHEDTHSRFSEGRVQFCPMILERTHQKNSLGSSILPKGDRYDLPPGRRQFGLASLFGLLTAGSLVAAFCRWMGLEPVLVLILEIYVVIAWWNIAKLRVESTALPSANQKGLRDEVRRWLRGQERR</sequence>
<proteinExistence type="predicted"/>
<evidence type="ECO:0000256" key="1">
    <source>
        <dbReference type="SAM" id="Phobius"/>
    </source>
</evidence>
<keyword evidence="1" id="KW-0812">Transmembrane</keyword>
<organism evidence="2 3">
    <name type="scientific">Bythopirellula polymerisocia</name>
    <dbReference type="NCBI Taxonomy" id="2528003"/>
    <lineage>
        <taxon>Bacteria</taxon>
        <taxon>Pseudomonadati</taxon>
        <taxon>Planctomycetota</taxon>
        <taxon>Planctomycetia</taxon>
        <taxon>Pirellulales</taxon>
        <taxon>Lacipirellulaceae</taxon>
        <taxon>Bythopirellula</taxon>
    </lineage>
</organism>
<keyword evidence="1" id="KW-1133">Transmembrane helix</keyword>
<accession>A0A5C6CPE4</accession>
<protein>
    <submittedName>
        <fullName evidence="2">Uncharacterized protein</fullName>
    </submittedName>
</protein>
<dbReference type="Proteomes" id="UP000318437">
    <property type="component" value="Unassembled WGS sequence"/>
</dbReference>
<comment type="caution">
    <text evidence="2">The sequence shown here is derived from an EMBL/GenBank/DDBJ whole genome shotgun (WGS) entry which is preliminary data.</text>
</comment>
<dbReference type="AlphaFoldDB" id="A0A5C6CPE4"/>
<feature type="transmembrane region" description="Helical" evidence="1">
    <location>
        <begin position="77"/>
        <end position="96"/>
    </location>
</feature>
<keyword evidence="1" id="KW-0472">Membrane</keyword>
<name>A0A5C6CPE4_9BACT</name>